<dbReference type="PANTHER" id="PTHR19384">
    <property type="entry name" value="NITRIC OXIDE SYNTHASE-RELATED"/>
    <property type="match status" value="1"/>
</dbReference>
<feature type="domain" description="FAD-binding FR-type" evidence="12">
    <location>
        <begin position="229"/>
        <end position="443"/>
    </location>
</feature>
<evidence type="ECO:0000256" key="6">
    <source>
        <dbReference type="ARBA" id="ARBA00022857"/>
    </source>
</evidence>
<dbReference type="Pfam" id="PF00175">
    <property type="entry name" value="NAD_binding_1"/>
    <property type="match status" value="1"/>
</dbReference>
<comment type="caution">
    <text evidence="13">The sequence shown here is derived from an EMBL/GenBank/DDBJ whole genome shotgun (WGS) entry which is preliminary data.</text>
</comment>
<evidence type="ECO:0000259" key="12">
    <source>
        <dbReference type="PROSITE" id="PS51384"/>
    </source>
</evidence>
<evidence type="ECO:0000256" key="10">
    <source>
        <dbReference type="PIRNR" id="PIRNR000207"/>
    </source>
</evidence>
<keyword evidence="7 10" id="KW-0249">Electron transport</keyword>
<dbReference type="Gene3D" id="3.40.50.360">
    <property type="match status" value="1"/>
</dbReference>
<dbReference type="InterPro" id="IPR017938">
    <property type="entry name" value="Riboflavin_synthase-like_b-brl"/>
</dbReference>
<evidence type="ECO:0000256" key="8">
    <source>
        <dbReference type="ARBA" id="ARBA00023002"/>
    </source>
</evidence>
<sequence length="593" mass="65005">MALPQRNPVTSPFDEPQWRAVQSLLEDLSPAQMAWVSGYLAGLARVEPAPAAEPPAAEPITILYGSQTGNAKSVAERLGARALEQGLAASVLGMADYHPRKLAKERWVLLVVSTHGEGEPPENAHALHSFVHDAQAPRLERLRYAVLALGDSSYEHFCRTGQEFDQRLADLGAQRLMPLQCCDLDFQAEAKRWSDGALERLSELTTRRASNVVALPGLYRPAPRAHDRDNPFAATLLENRQITTADAIADVRHLALEIDPRAVRFQPGDALGVWFRNDPNLVAVLLDQLGLDGDSPVRLDDEESSLHQALSERLELTRLHPKTLSGWAPRASGPDLAELAADGARVRDWIATRQFIDLVTAYPAAIEAQDLAALLPPLTPRLYSIASSQAAFEDEVHLTVSLVRSATAGAERLGGATGFLCERLARGASVGVYVVENPGFRLPEDGSTPVILIGAGTGVAPYRAFLQQRAAHGDSGRNWLIFGNRHFRRDFLYQLDWLGHRDAGRLNRVSLAFSRDGAERRYVQHRLRDEGTELYRWLEEGAHLYVCGGTAMGQAVHAALLEAIAAAAGRDAAAASDYVDNLRHDGRYHRDLY</sequence>
<dbReference type="InterPro" id="IPR008254">
    <property type="entry name" value="Flavodoxin/NO_synth"/>
</dbReference>
<dbReference type="Pfam" id="PF00667">
    <property type="entry name" value="FAD_binding_1"/>
    <property type="match status" value="1"/>
</dbReference>
<evidence type="ECO:0000313" key="13">
    <source>
        <dbReference type="EMBL" id="MEY6433877.1"/>
    </source>
</evidence>
<dbReference type="Gene3D" id="3.40.50.80">
    <property type="entry name" value="Nucleotide-binding domain of ferredoxin-NADP reductase (FNR) module"/>
    <property type="match status" value="1"/>
</dbReference>
<comment type="cofactor">
    <cofactor evidence="10">
        <name>FMN</name>
        <dbReference type="ChEBI" id="CHEBI:58210"/>
    </cofactor>
    <text evidence="10">Binds 1 FMN per subunit.</text>
</comment>
<dbReference type="PIRSF" id="PIRSF000207">
    <property type="entry name" value="SiR-FP_CysJ"/>
    <property type="match status" value="1"/>
</dbReference>
<dbReference type="InterPro" id="IPR017927">
    <property type="entry name" value="FAD-bd_FR_type"/>
</dbReference>
<comment type="catalytic activity">
    <reaction evidence="10">
        <text>hydrogen sulfide + 3 NADP(+) + 3 H2O = sulfite + 3 NADPH + 4 H(+)</text>
        <dbReference type="Rhea" id="RHEA:13801"/>
        <dbReference type="ChEBI" id="CHEBI:15377"/>
        <dbReference type="ChEBI" id="CHEBI:15378"/>
        <dbReference type="ChEBI" id="CHEBI:17359"/>
        <dbReference type="ChEBI" id="CHEBI:29919"/>
        <dbReference type="ChEBI" id="CHEBI:57783"/>
        <dbReference type="ChEBI" id="CHEBI:58349"/>
        <dbReference type="EC" id="1.8.1.2"/>
    </reaction>
</comment>
<dbReference type="Gene3D" id="2.40.30.10">
    <property type="entry name" value="Translation factors"/>
    <property type="match status" value="1"/>
</dbReference>
<dbReference type="PRINTS" id="PR00369">
    <property type="entry name" value="FLAVODOXIN"/>
</dbReference>
<comment type="pathway">
    <text evidence="10">Sulfur metabolism; hydrogen sulfide biosynthesis; hydrogen sulfide from sulfite (NADPH route): step 1/1.</text>
</comment>
<dbReference type="InterPro" id="IPR029039">
    <property type="entry name" value="Flavoprotein-like_sf"/>
</dbReference>
<evidence type="ECO:0000256" key="2">
    <source>
        <dbReference type="ARBA" id="ARBA00022605"/>
    </source>
</evidence>
<dbReference type="PROSITE" id="PS51384">
    <property type="entry name" value="FAD_FR"/>
    <property type="match status" value="1"/>
</dbReference>
<keyword evidence="5 10" id="KW-0274">FAD</keyword>
<keyword evidence="6 10" id="KW-0521">NADP</keyword>
<proteinExistence type="predicted"/>
<comment type="subunit">
    <text evidence="10">Alpha(8)-beta(8). The alpha component is a flavoprotein, the beta component is a hemoprotein.</text>
</comment>
<dbReference type="Pfam" id="PF00258">
    <property type="entry name" value="Flavodoxin_1"/>
    <property type="match status" value="1"/>
</dbReference>
<keyword evidence="8 10" id="KW-0560">Oxidoreductase</keyword>
<evidence type="ECO:0000313" key="14">
    <source>
        <dbReference type="Proteomes" id="UP001564408"/>
    </source>
</evidence>
<keyword evidence="9 10" id="KW-0198">Cysteine biosynthesis</keyword>
<evidence type="ECO:0000259" key="11">
    <source>
        <dbReference type="PROSITE" id="PS50902"/>
    </source>
</evidence>
<evidence type="ECO:0000256" key="9">
    <source>
        <dbReference type="ARBA" id="ARBA00023192"/>
    </source>
</evidence>
<dbReference type="InterPro" id="IPR039261">
    <property type="entry name" value="FNR_nucleotide-bd"/>
</dbReference>
<feature type="domain" description="Flavodoxin-like" evidence="11">
    <location>
        <begin position="60"/>
        <end position="198"/>
    </location>
</feature>
<dbReference type="Proteomes" id="UP001564408">
    <property type="component" value="Unassembled WGS sequence"/>
</dbReference>
<accession>A0ABV4BH67</accession>
<comment type="function">
    <text evidence="10">Component of the sulfite reductase complex that catalyzes the 6-electron reduction of sulfite to sulfide. This is one of several activities required for the biosynthesis of L-cysteine from sulfate. The flavoprotein component catalyzes the electron flow from NADPH -&gt; FAD -&gt; FMN to the hemoprotein component.</text>
</comment>
<dbReference type="InterPro" id="IPR001094">
    <property type="entry name" value="Flavdoxin-like"/>
</dbReference>
<keyword evidence="14" id="KW-1185">Reference proteome</keyword>
<dbReference type="Gene3D" id="1.20.990.10">
    <property type="entry name" value="NADPH-cytochrome p450 Reductase, Chain A, domain 3"/>
    <property type="match status" value="1"/>
</dbReference>
<dbReference type="SUPFAM" id="SSF52218">
    <property type="entry name" value="Flavoproteins"/>
    <property type="match status" value="1"/>
</dbReference>
<dbReference type="EMBL" id="JBDKXB010000031">
    <property type="protein sequence ID" value="MEY6433877.1"/>
    <property type="molecule type" value="Genomic_DNA"/>
</dbReference>
<dbReference type="InterPro" id="IPR010199">
    <property type="entry name" value="CysJ"/>
</dbReference>
<dbReference type="PRINTS" id="PR00371">
    <property type="entry name" value="FPNCR"/>
</dbReference>
<dbReference type="NCBIfam" id="TIGR01931">
    <property type="entry name" value="cysJ"/>
    <property type="match status" value="1"/>
</dbReference>
<reference evidence="13 14" key="1">
    <citation type="submission" date="2024-05" db="EMBL/GenBank/DDBJ databases">
        <title>Genome Sequence and Characterization of the New Strain Purple Sulfur Bacterium of Genus Thioalkalicoccus.</title>
        <authorList>
            <person name="Bryantseva I.A."/>
            <person name="Kyndt J.A."/>
            <person name="Imhoff J.F."/>
        </authorList>
    </citation>
    <scope>NUCLEOTIDE SEQUENCE [LARGE SCALE GENOMIC DNA]</scope>
    <source>
        <strain evidence="13 14">Um2</strain>
    </source>
</reference>
<dbReference type="SUPFAM" id="SSF63380">
    <property type="entry name" value="Riboflavin synthase domain-like"/>
    <property type="match status" value="1"/>
</dbReference>
<keyword evidence="4 10" id="KW-0288">FMN</keyword>
<keyword evidence="1 10" id="KW-0813">Transport</keyword>
<organism evidence="13 14">
    <name type="scientific">Thioalkalicoccus limnaeus</name>
    <dbReference type="NCBI Taxonomy" id="120681"/>
    <lineage>
        <taxon>Bacteria</taxon>
        <taxon>Pseudomonadati</taxon>
        <taxon>Pseudomonadota</taxon>
        <taxon>Gammaproteobacteria</taxon>
        <taxon>Chromatiales</taxon>
        <taxon>Chromatiaceae</taxon>
        <taxon>Thioalkalicoccus</taxon>
    </lineage>
</organism>
<dbReference type="RefSeq" id="WP_369668263.1">
    <property type="nucleotide sequence ID" value="NZ_JBDKXB010000031.1"/>
</dbReference>
<evidence type="ECO:0000256" key="1">
    <source>
        <dbReference type="ARBA" id="ARBA00022448"/>
    </source>
</evidence>
<dbReference type="InterPro" id="IPR023173">
    <property type="entry name" value="NADPH_Cyt_P450_Rdtase_alpha"/>
</dbReference>
<name>A0ABV4BH67_9GAMM</name>
<gene>
    <name evidence="13" type="ORF">ABC977_15845</name>
</gene>
<comment type="cofactor">
    <cofactor evidence="10">
        <name>FAD</name>
        <dbReference type="ChEBI" id="CHEBI:57692"/>
    </cofactor>
    <text evidence="10">Binds 1 FAD per subunit.</text>
</comment>
<evidence type="ECO:0000256" key="7">
    <source>
        <dbReference type="ARBA" id="ARBA00022982"/>
    </source>
</evidence>
<dbReference type="PANTHER" id="PTHR19384:SF128">
    <property type="entry name" value="NADPH OXIDOREDUCTASE A"/>
    <property type="match status" value="1"/>
</dbReference>
<dbReference type="SUPFAM" id="SSF52343">
    <property type="entry name" value="Ferredoxin reductase-like, C-terminal NADP-linked domain"/>
    <property type="match status" value="1"/>
</dbReference>
<protein>
    <recommendedName>
        <fullName evidence="10">Sulfite reductase [NADPH] flavoprotein alpha-component</fullName>
        <shortName evidence="10">SiR-FP</shortName>
        <ecNumber evidence="10">1.8.1.2</ecNumber>
    </recommendedName>
</protein>
<dbReference type="GO" id="GO:0004783">
    <property type="term" value="F:sulfite reductase (NADPH) activity"/>
    <property type="evidence" value="ECO:0007669"/>
    <property type="project" value="UniProtKB-EC"/>
</dbReference>
<dbReference type="PROSITE" id="PS50902">
    <property type="entry name" value="FLAVODOXIN_LIKE"/>
    <property type="match status" value="1"/>
</dbReference>
<keyword evidence="3 10" id="KW-0285">Flavoprotein</keyword>
<dbReference type="InterPro" id="IPR001709">
    <property type="entry name" value="Flavoprot_Pyr_Nucl_cyt_Rdtase"/>
</dbReference>
<dbReference type="InterPro" id="IPR003097">
    <property type="entry name" value="CysJ-like_FAD-binding"/>
</dbReference>
<evidence type="ECO:0000256" key="5">
    <source>
        <dbReference type="ARBA" id="ARBA00022827"/>
    </source>
</evidence>
<dbReference type="InterPro" id="IPR001433">
    <property type="entry name" value="OxRdtase_FAD/NAD-bd"/>
</dbReference>
<evidence type="ECO:0000256" key="4">
    <source>
        <dbReference type="ARBA" id="ARBA00022643"/>
    </source>
</evidence>
<dbReference type="EC" id="1.8.1.2" evidence="10"/>
<keyword evidence="2 10" id="KW-0028">Amino-acid biosynthesis</keyword>
<evidence type="ECO:0000256" key="3">
    <source>
        <dbReference type="ARBA" id="ARBA00022630"/>
    </source>
</evidence>